<evidence type="ECO:0000256" key="5">
    <source>
        <dbReference type="PROSITE-ProRule" id="PRU10141"/>
    </source>
</evidence>
<keyword evidence="9" id="KW-1185">Reference proteome</keyword>
<dbReference type="InterPro" id="IPR011009">
    <property type="entry name" value="Kinase-like_dom_sf"/>
</dbReference>
<evidence type="ECO:0000259" key="7">
    <source>
        <dbReference type="PROSITE" id="PS50011"/>
    </source>
</evidence>
<evidence type="ECO:0000256" key="6">
    <source>
        <dbReference type="SAM" id="MobiDB-lite"/>
    </source>
</evidence>
<organism evidence="8 9">
    <name type="scientific">Isosphaera pallida (strain ATCC 43644 / DSM 9630 / IS1B)</name>
    <dbReference type="NCBI Taxonomy" id="575540"/>
    <lineage>
        <taxon>Bacteria</taxon>
        <taxon>Pseudomonadati</taxon>
        <taxon>Planctomycetota</taxon>
        <taxon>Planctomycetia</taxon>
        <taxon>Isosphaerales</taxon>
        <taxon>Isosphaeraceae</taxon>
        <taxon>Isosphaera</taxon>
    </lineage>
</organism>
<dbReference type="SMART" id="SM00220">
    <property type="entry name" value="S_TKc"/>
    <property type="match status" value="1"/>
</dbReference>
<dbReference type="PANTHER" id="PTHR43289:SF6">
    <property type="entry name" value="SERINE_THREONINE-PROTEIN KINASE NEKL-3"/>
    <property type="match status" value="1"/>
</dbReference>
<dbReference type="KEGG" id="ipa:Isop_1678"/>
<dbReference type="InterPro" id="IPR000719">
    <property type="entry name" value="Prot_kinase_dom"/>
</dbReference>
<dbReference type="eggNOG" id="COG3266">
    <property type="taxonomic scope" value="Bacteria"/>
</dbReference>
<dbReference type="InterPro" id="IPR017441">
    <property type="entry name" value="Protein_kinase_ATP_BS"/>
</dbReference>
<sequence length="739" mass="78364">MTANDWVGSKLAGGRYLVTAKLGEGGMGHVYQARDRNLQVDVVVKAPRPELLGTGDVAERFAEEIRSLVQLAHPHIVRIIDVGDHRDIPFAVMQFLSGGSLEDRARGPNDTRIPLAVESLKEWLQSISEALDFIHRMNYVHRDVKPANILFDAHGNAYLGDFGVVKAVNAIAEDQDKRGLTRPGTALGTPEYMAPELIKGEPCGPASDQYSLAVTAYDLLTGRLPFEGATAAAILIKQMSGPPTSPSDLVPSIPRAVSRAILKAMSHDPAHRFESCAAFSYEVLSQLAAANRGTSGVRGAVAANDLVAGTGSSGSLPAIRPATTLIAVRLSSPLSAEELLGEIRGWLDRWNAKILEEQTGRVKLRFEQRGGWLDRFLKKEDCLIVDLIATPAPPTASQTTSSCRVDLTILYQGSRHATTELRDQADHILRLLKDSLLLIPFDPSTFSERRSGSADPTSDSPGSSPVVGTHVARAVGEWGDPSNGQTINPPAQTSFDPIRDALSSPTWVAPQSEAKAASETVATQSPSPAPPPAPAPPVQSDSPAPVASALTPSSTTAAEPQSKSPLPLPTLVEPPRPVSSPSAVVVESAAPAPPAVPPPTPPKPAAASYPSSTPAVTDQTQGGVARGSVTSEMKTVGGTVTMTVHPGHDDAYDLECKVVRVSRKAMNLISPRKLVASDVLIRLAAGYEPHRARIIHCLPRSDGQFQVGIVLTDPPPELTRMFEAVHTSTIRTVPPPTGS</sequence>
<feature type="compositionally biased region" description="Low complexity" evidence="6">
    <location>
        <begin position="605"/>
        <end position="616"/>
    </location>
</feature>
<dbReference type="PROSITE" id="PS00108">
    <property type="entry name" value="PROTEIN_KINASE_ST"/>
    <property type="match status" value="1"/>
</dbReference>
<keyword evidence="3 8" id="KW-0418">Kinase</keyword>
<feature type="compositionally biased region" description="Polar residues" evidence="6">
    <location>
        <begin position="482"/>
        <end position="495"/>
    </location>
</feature>
<evidence type="ECO:0000313" key="9">
    <source>
        <dbReference type="Proteomes" id="UP000008631"/>
    </source>
</evidence>
<dbReference type="HOGENOM" id="CLU_375436_0_0_0"/>
<dbReference type="PANTHER" id="PTHR43289">
    <property type="entry name" value="MITOGEN-ACTIVATED PROTEIN KINASE KINASE KINASE 20-RELATED"/>
    <property type="match status" value="1"/>
</dbReference>
<dbReference type="Proteomes" id="UP000008631">
    <property type="component" value="Chromosome"/>
</dbReference>
<dbReference type="Gene3D" id="3.30.200.20">
    <property type="entry name" value="Phosphorylase Kinase, domain 1"/>
    <property type="match status" value="1"/>
</dbReference>
<proteinExistence type="predicted"/>
<dbReference type="GO" id="GO:0005524">
    <property type="term" value="F:ATP binding"/>
    <property type="evidence" value="ECO:0007669"/>
    <property type="project" value="UniProtKB-UniRule"/>
</dbReference>
<evidence type="ECO:0000256" key="4">
    <source>
        <dbReference type="ARBA" id="ARBA00022840"/>
    </source>
</evidence>
<keyword evidence="4 5" id="KW-0067">ATP-binding</keyword>
<protein>
    <submittedName>
        <fullName evidence="8">Serine/threonine protein kinase</fullName>
    </submittedName>
</protein>
<feature type="compositionally biased region" description="Pro residues" evidence="6">
    <location>
        <begin position="527"/>
        <end position="537"/>
    </location>
</feature>
<feature type="compositionally biased region" description="Pro residues" evidence="6">
    <location>
        <begin position="566"/>
        <end position="578"/>
    </location>
</feature>
<feature type="compositionally biased region" description="Pro residues" evidence="6">
    <location>
        <begin position="591"/>
        <end position="604"/>
    </location>
</feature>
<dbReference type="PROSITE" id="PS00107">
    <property type="entry name" value="PROTEIN_KINASE_ATP"/>
    <property type="match status" value="1"/>
</dbReference>
<feature type="compositionally biased region" description="Low complexity" evidence="6">
    <location>
        <begin position="579"/>
        <end position="590"/>
    </location>
</feature>
<dbReference type="GO" id="GO:0004674">
    <property type="term" value="F:protein serine/threonine kinase activity"/>
    <property type="evidence" value="ECO:0007669"/>
    <property type="project" value="UniProtKB-KW"/>
</dbReference>
<keyword evidence="8" id="KW-0723">Serine/threonine-protein kinase</keyword>
<dbReference type="PROSITE" id="PS50011">
    <property type="entry name" value="PROTEIN_KINASE_DOM"/>
    <property type="match status" value="1"/>
</dbReference>
<dbReference type="eggNOG" id="COG0515">
    <property type="taxonomic scope" value="Bacteria"/>
</dbReference>
<feature type="domain" description="Protein kinase" evidence="7">
    <location>
        <begin position="16"/>
        <end position="284"/>
    </location>
</feature>
<evidence type="ECO:0000313" key="8">
    <source>
        <dbReference type="EMBL" id="ADV62262.1"/>
    </source>
</evidence>
<dbReference type="InParanoid" id="E8R0D5"/>
<dbReference type="AlphaFoldDB" id="E8R0D5"/>
<feature type="compositionally biased region" description="Polar residues" evidence="6">
    <location>
        <begin position="617"/>
        <end position="632"/>
    </location>
</feature>
<reference key="1">
    <citation type="submission" date="2010-11" db="EMBL/GenBank/DDBJ databases">
        <title>The complete sequence of chromosome of Isophaera pallida ATCC 43644.</title>
        <authorList>
            <consortium name="US DOE Joint Genome Institute (JGI-PGF)"/>
            <person name="Lucas S."/>
            <person name="Copeland A."/>
            <person name="Lapidus A."/>
            <person name="Bruce D."/>
            <person name="Goodwin L."/>
            <person name="Pitluck S."/>
            <person name="Kyrpides N."/>
            <person name="Mavromatis K."/>
            <person name="Pagani I."/>
            <person name="Ivanova N."/>
            <person name="Saunders E."/>
            <person name="Brettin T."/>
            <person name="Detter J.C."/>
            <person name="Han C."/>
            <person name="Tapia R."/>
            <person name="Land M."/>
            <person name="Hauser L."/>
            <person name="Markowitz V."/>
            <person name="Cheng J.-F."/>
            <person name="Hugenholtz P."/>
            <person name="Woyke T."/>
            <person name="Wu D."/>
            <person name="Eisen J.A."/>
        </authorList>
    </citation>
    <scope>NUCLEOTIDE SEQUENCE</scope>
    <source>
        <strain>ATCC 43644</strain>
    </source>
</reference>
<dbReference type="Pfam" id="PF00069">
    <property type="entry name" value="Pkinase"/>
    <property type="match status" value="1"/>
</dbReference>
<keyword evidence="2 5" id="KW-0547">Nucleotide-binding</keyword>
<feature type="compositionally biased region" description="Low complexity" evidence="6">
    <location>
        <begin position="538"/>
        <end position="560"/>
    </location>
</feature>
<feature type="binding site" evidence="5">
    <location>
        <position position="45"/>
    </location>
    <ligand>
        <name>ATP</name>
        <dbReference type="ChEBI" id="CHEBI:30616"/>
    </ligand>
</feature>
<name>E8R0D5_ISOPI</name>
<dbReference type="STRING" id="575540.Isop_1678"/>
<evidence type="ECO:0000256" key="3">
    <source>
        <dbReference type="ARBA" id="ARBA00022777"/>
    </source>
</evidence>
<evidence type="ECO:0000256" key="1">
    <source>
        <dbReference type="ARBA" id="ARBA00022679"/>
    </source>
</evidence>
<feature type="compositionally biased region" description="Polar residues" evidence="6">
    <location>
        <begin position="454"/>
        <end position="463"/>
    </location>
</feature>
<reference evidence="8 9" key="2">
    <citation type="journal article" date="2011" name="Stand. Genomic Sci.">
        <title>Complete genome sequence of Isosphaera pallida type strain (IS1B).</title>
        <authorList>
            <consortium name="US DOE Joint Genome Institute (JGI-PGF)"/>
            <person name="Goker M."/>
            <person name="Cleland D."/>
            <person name="Saunders E."/>
            <person name="Lapidus A."/>
            <person name="Nolan M."/>
            <person name="Lucas S."/>
            <person name="Hammon N."/>
            <person name="Deshpande S."/>
            <person name="Cheng J.F."/>
            <person name="Tapia R."/>
            <person name="Han C."/>
            <person name="Goodwin L."/>
            <person name="Pitluck S."/>
            <person name="Liolios K."/>
            <person name="Pagani I."/>
            <person name="Ivanova N."/>
            <person name="Mavromatis K."/>
            <person name="Pati A."/>
            <person name="Chen A."/>
            <person name="Palaniappan K."/>
            <person name="Land M."/>
            <person name="Hauser L."/>
            <person name="Chang Y.J."/>
            <person name="Jeffries C.D."/>
            <person name="Detter J.C."/>
            <person name="Beck B."/>
            <person name="Woyke T."/>
            <person name="Bristow J."/>
            <person name="Eisen J.A."/>
            <person name="Markowitz V."/>
            <person name="Hugenholtz P."/>
            <person name="Kyrpides N.C."/>
            <person name="Klenk H.P."/>
        </authorList>
    </citation>
    <scope>NUCLEOTIDE SEQUENCE [LARGE SCALE GENOMIC DNA]</scope>
    <source>
        <strain evidence="9">ATCC 43644 / DSM 9630 / IS1B</strain>
    </source>
</reference>
<dbReference type="InterPro" id="IPR008271">
    <property type="entry name" value="Ser/Thr_kinase_AS"/>
</dbReference>
<dbReference type="SUPFAM" id="SSF56112">
    <property type="entry name" value="Protein kinase-like (PK-like)"/>
    <property type="match status" value="1"/>
</dbReference>
<dbReference type="EMBL" id="CP002353">
    <property type="protein sequence ID" value="ADV62262.1"/>
    <property type="molecule type" value="Genomic_DNA"/>
</dbReference>
<dbReference type="CDD" id="cd14014">
    <property type="entry name" value="STKc_PknB_like"/>
    <property type="match status" value="1"/>
</dbReference>
<keyword evidence="1" id="KW-0808">Transferase</keyword>
<accession>E8R0D5</accession>
<dbReference type="Gene3D" id="1.10.510.10">
    <property type="entry name" value="Transferase(Phosphotransferase) domain 1"/>
    <property type="match status" value="1"/>
</dbReference>
<gene>
    <name evidence="8" type="ordered locus">Isop_1678</name>
</gene>
<dbReference type="RefSeq" id="WP_013564550.1">
    <property type="nucleotide sequence ID" value="NC_014962.1"/>
</dbReference>
<evidence type="ECO:0000256" key="2">
    <source>
        <dbReference type="ARBA" id="ARBA00022741"/>
    </source>
</evidence>
<feature type="region of interest" description="Disordered" evidence="6">
    <location>
        <begin position="446"/>
        <end position="632"/>
    </location>
</feature>